<evidence type="ECO:0000259" key="1">
    <source>
        <dbReference type="Pfam" id="PF08722"/>
    </source>
</evidence>
<reference evidence="2 3" key="1">
    <citation type="journal article" date="2017" name="Ann. Clin. Microbiol. Antimicrob.">
        <title>New eight genes identified at the clinical multidrug-resistant Acinetobacter baumannii DMS06669 strain in a Vietnam hospital.</title>
        <authorList>
            <person name="Si-Tuan N."/>
            <person name="Ngoc H.M."/>
            <person name="Hang P.T.T."/>
            <person name="Nguyen C."/>
            <person name="Van P.H."/>
            <person name="Huong N.T."/>
        </authorList>
    </citation>
    <scope>NUCLEOTIDE SEQUENCE [LARGE SCALE GENOMIC DNA]</scope>
    <source>
        <strain evidence="2 3">DMS06669</strain>
    </source>
</reference>
<accession>A0A505MJE6</accession>
<dbReference type="InterPro" id="IPR014833">
    <property type="entry name" value="TnsA_N"/>
</dbReference>
<dbReference type="AlphaFoldDB" id="A0A505MJE6"/>
<name>A0A505MJE6_ACIBA</name>
<organism evidence="2 3">
    <name type="scientific">Acinetobacter baumannii</name>
    <dbReference type="NCBI Taxonomy" id="470"/>
    <lineage>
        <taxon>Bacteria</taxon>
        <taxon>Pseudomonadati</taxon>
        <taxon>Pseudomonadota</taxon>
        <taxon>Gammaproteobacteria</taxon>
        <taxon>Moraxellales</taxon>
        <taxon>Moraxellaceae</taxon>
        <taxon>Acinetobacter</taxon>
        <taxon>Acinetobacter calcoaceticus/baumannii complex</taxon>
    </lineage>
</organism>
<feature type="domain" description="TnsA endonuclease N-terminal" evidence="1">
    <location>
        <begin position="81"/>
        <end position="152"/>
    </location>
</feature>
<protein>
    <recommendedName>
        <fullName evidence="1">TnsA endonuclease N-terminal domain-containing protein</fullName>
    </recommendedName>
</protein>
<evidence type="ECO:0000313" key="3">
    <source>
        <dbReference type="Proteomes" id="UP000480763"/>
    </source>
</evidence>
<sequence length="227" mass="26488">MGFKPNYRKKINISNCLETQLQEAFEKPITISGQFLGIRNIHHGSFNKRTVIFTSYKNGGAFSLESRLELAHALDLERDISVLKYRTQAIKITLSKAMYAIPDFLILNNLHNYEVHEVKSNLKSLSKEKIEKLEITKQVLKSYNINYKIFDEITLPSNKEVNSTLRIYKNIKNINMDKDKINQAQILAKDINKDFTSLLDHLSKYKYSYNEICYLVFYKHILANIDI</sequence>
<evidence type="ECO:0000313" key="2">
    <source>
        <dbReference type="EMBL" id="MYM77124.1"/>
    </source>
</evidence>
<dbReference type="Proteomes" id="UP000480763">
    <property type="component" value="Unassembled WGS sequence"/>
</dbReference>
<dbReference type="RefSeq" id="WP_031966182.1">
    <property type="nucleotide sequence ID" value="NZ_CP059300.1"/>
</dbReference>
<dbReference type="EMBL" id="WWCH01000001">
    <property type="protein sequence ID" value="MYM77124.1"/>
    <property type="molecule type" value="Genomic_DNA"/>
</dbReference>
<dbReference type="Pfam" id="PF08722">
    <property type="entry name" value="Tn7_TnsA-like_N"/>
    <property type="match status" value="1"/>
</dbReference>
<proteinExistence type="predicted"/>
<gene>
    <name evidence="2" type="ORF">GSE42_04160</name>
</gene>
<comment type="caution">
    <text evidence="2">The sequence shown here is derived from an EMBL/GenBank/DDBJ whole genome shotgun (WGS) entry which is preliminary data.</text>
</comment>